<evidence type="ECO:0000259" key="1">
    <source>
        <dbReference type="Pfam" id="PF18029"/>
    </source>
</evidence>
<dbReference type="PANTHER" id="PTHR35908">
    <property type="entry name" value="HYPOTHETICAL FUSION PROTEIN"/>
    <property type="match status" value="1"/>
</dbReference>
<gene>
    <name evidence="2" type="ORF">JF886_09045</name>
</gene>
<dbReference type="EMBL" id="JAEKNS010000095">
    <property type="protein sequence ID" value="MBJ7594988.1"/>
    <property type="molecule type" value="Genomic_DNA"/>
</dbReference>
<sequence>MHRTRVCSLIIDSDDLESNLAFWSAALRVDNWGLDGPHDDHGVLKDNVAGLHVELQRVPEPKTAKNRVHFDIETDDVEAEVCRLEAFGARRVEQHSSDKVHWWIVEDPCGNEFCVTSVQSPAWPADARSWD</sequence>
<dbReference type="PANTHER" id="PTHR35908:SF1">
    <property type="entry name" value="CONSERVED PROTEIN"/>
    <property type="match status" value="1"/>
</dbReference>
<feature type="domain" description="Glyoxalase-like" evidence="1">
    <location>
        <begin position="9"/>
        <end position="116"/>
    </location>
</feature>
<accession>A0A934K172</accession>
<dbReference type="Proteomes" id="UP000606991">
    <property type="component" value="Unassembled WGS sequence"/>
</dbReference>
<dbReference type="AlphaFoldDB" id="A0A934K172"/>
<reference evidence="2 3" key="1">
    <citation type="submission" date="2020-10" db="EMBL/GenBank/DDBJ databases">
        <title>Ca. Dormibacterota MAGs.</title>
        <authorList>
            <person name="Montgomery K."/>
        </authorList>
    </citation>
    <scope>NUCLEOTIDE SEQUENCE [LARGE SCALE GENOMIC DNA]</scope>
    <source>
        <strain evidence="2">SC8812_S17_18</strain>
    </source>
</reference>
<dbReference type="RefSeq" id="WP_350340576.1">
    <property type="nucleotide sequence ID" value="NZ_JAEKNS010000095.1"/>
</dbReference>
<evidence type="ECO:0000313" key="2">
    <source>
        <dbReference type="EMBL" id="MBJ7594988.1"/>
    </source>
</evidence>
<comment type="caution">
    <text evidence="2">The sequence shown here is derived from an EMBL/GenBank/DDBJ whole genome shotgun (WGS) entry which is preliminary data.</text>
</comment>
<evidence type="ECO:0000313" key="3">
    <source>
        <dbReference type="Proteomes" id="UP000606991"/>
    </source>
</evidence>
<dbReference type="Pfam" id="PF18029">
    <property type="entry name" value="Glyoxalase_6"/>
    <property type="match status" value="1"/>
</dbReference>
<dbReference type="SUPFAM" id="SSF54593">
    <property type="entry name" value="Glyoxalase/Bleomycin resistance protein/Dihydroxybiphenyl dioxygenase"/>
    <property type="match status" value="1"/>
</dbReference>
<proteinExistence type="predicted"/>
<dbReference type="CDD" id="cd06587">
    <property type="entry name" value="VOC"/>
    <property type="match status" value="1"/>
</dbReference>
<dbReference type="InterPro" id="IPR029068">
    <property type="entry name" value="Glyas_Bleomycin-R_OHBP_Dase"/>
</dbReference>
<name>A0A934K172_9BACT</name>
<protein>
    <submittedName>
        <fullName evidence="2">VOC family protein</fullName>
    </submittedName>
</protein>
<organism evidence="2 3">
    <name type="scientific">Candidatus Aeolococcus gillhamiae</name>
    <dbReference type="NCBI Taxonomy" id="3127015"/>
    <lineage>
        <taxon>Bacteria</taxon>
        <taxon>Bacillati</taxon>
        <taxon>Candidatus Dormiibacterota</taxon>
        <taxon>Candidatus Dormibacteria</taxon>
        <taxon>Candidatus Aeolococcales</taxon>
        <taxon>Candidatus Aeolococcaceae</taxon>
        <taxon>Candidatus Aeolococcus</taxon>
    </lineage>
</organism>
<dbReference type="InterPro" id="IPR041581">
    <property type="entry name" value="Glyoxalase_6"/>
</dbReference>
<dbReference type="Gene3D" id="3.10.180.10">
    <property type="entry name" value="2,3-Dihydroxybiphenyl 1,2-Dioxygenase, domain 1"/>
    <property type="match status" value="1"/>
</dbReference>